<sequence>MKADVLNYCGDQALKKFKITHNIEDISQVITAYAQAVACLPEGDQKLGSFLSDCASGYYWRFNSFGQISDINEAISKSKVVAAITPDGDEKLPGLLSNIGTSLRSRFERIGEIEDLSDAIQLQRKAVELTPVGHADLPIELTPFGHADLPSWLNNLGGSFLHRFERIGEMTDISESIRLQQRAVELTPFGHADLPSWLNNLGGSFLHRFERIGEMTDISESIQLRQRAVELTPVGHADLPSWLNNLGISFLRHFEHSQNLESFNSAVSNFRLSANSPTGSPFISMSAAKEWAKLLKQSSPLSLHDTLDAHERIVHLLSVITGLDNTVKRRHDLLNHSSQFPIAAAAAALSVNHPDRALEWLEQGRCIVWNQINQLRTPVEDLHVFDSTLADKFTSISKQLEYAGSRLDPRHIGETLLMDAKISLENEAHNHLKLANERDEVLASIRNIPGFENFLLPRKCSDLMSILPEDGPVVIINGDEDRCDALALMHGCDKPLHIPLERVTYKKAKSYAERLRQYLSSRKLISRYSEQAASDSRAARPAKQPDSRNTIQELLHTLWTYLVEPILEALAMTDDGNDLPRIWWCPTGPFAFLPIHAAGIYGKGAAKGNCLADFAISSYIPSLSILDKLRSRKNPNTTNHGVLLVSQPDTPNLQPISCTVKEVQKTQEELNKRGIRSALYSSKDATAEVVLESLESFSCVHLACHASQGTDNPMESSIYLYDKPLTLAEIMKKDLPNADLAFMSACQTSVGDEKLPEEAVHLAAGMLAAGYRSVVATMWSISDEHAPYVAEKFYENLLSRSSNEGGAKLDGASAAQALHVATRHLREKLGDSDKDLLYWIPYIHVGI</sequence>
<accession>A0A9P5TJM8</accession>
<keyword evidence="3" id="KW-1185">Reference proteome</keyword>
<dbReference type="Pfam" id="PF12770">
    <property type="entry name" value="CHAT"/>
    <property type="match status" value="1"/>
</dbReference>
<dbReference type="InterPro" id="IPR011990">
    <property type="entry name" value="TPR-like_helical_dom_sf"/>
</dbReference>
<evidence type="ECO:0000313" key="2">
    <source>
        <dbReference type="EMBL" id="KAF8884226.1"/>
    </source>
</evidence>
<proteinExistence type="predicted"/>
<feature type="domain" description="CHAT" evidence="1">
    <location>
        <begin position="552"/>
        <end position="846"/>
    </location>
</feature>
<organism evidence="2 3">
    <name type="scientific">Gymnopilus junonius</name>
    <name type="common">Spectacular rustgill mushroom</name>
    <name type="synonym">Gymnopilus spectabilis subsp. junonius</name>
    <dbReference type="NCBI Taxonomy" id="109634"/>
    <lineage>
        <taxon>Eukaryota</taxon>
        <taxon>Fungi</taxon>
        <taxon>Dikarya</taxon>
        <taxon>Basidiomycota</taxon>
        <taxon>Agaricomycotina</taxon>
        <taxon>Agaricomycetes</taxon>
        <taxon>Agaricomycetidae</taxon>
        <taxon>Agaricales</taxon>
        <taxon>Agaricineae</taxon>
        <taxon>Hymenogastraceae</taxon>
        <taxon>Gymnopilus</taxon>
    </lineage>
</organism>
<dbReference type="OrthoDB" id="9991317at2759"/>
<dbReference type="Gene3D" id="1.25.40.10">
    <property type="entry name" value="Tetratricopeptide repeat domain"/>
    <property type="match status" value="1"/>
</dbReference>
<dbReference type="AlphaFoldDB" id="A0A9P5TJM8"/>
<reference evidence="2" key="1">
    <citation type="submission" date="2020-11" db="EMBL/GenBank/DDBJ databases">
        <authorList>
            <consortium name="DOE Joint Genome Institute"/>
            <person name="Ahrendt S."/>
            <person name="Riley R."/>
            <person name="Andreopoulos W."/>
            <person name="LaButti K."/>
            <person name="Pangilinan J."/>
            <person name="Ruiz-duenas F.J."/>
            <person name="Barrasa J.M."/>
            <person name="Sanchez-Garcia M."/>
            <person name="Camarero S."/>
            <person name="Miyauchi S."/>
            <person name="Serrano A."/>
            <person name="Linde D."/>
            <person name="Babiker R."/>
            <person name="Drula E."/>
            <person name="Ayuso-Fernandez I."/>
            <person name="Pacheco R."/>
            <person name="Padilla G."/>
            <person name="Ferreira P."/>
            <person name="Barriuso J."/>
            <person name="Kellner H."/>
            <person name="Castanera R."/>
            <person name="Alfaro M."/>
            <person name="Ramirez L."/>
            <person name="Pisabarro A.G."/>
            <person name="Kuo A."/>
            <person name="Tritt A."/>
            <person name="Lipzen A."/>
            <person name="He G."/>
            <person name="Yan M."/>
            <person name="Ng V."/>
            <person name="Cullen D."/>
            <person name="Martin F."/>
            <person name="Rosso M.-N."/>
            <person name="Henrissat B."/>
            <person name="Hibbett D."/>
            <person name="Martinez A.T."/>
            <person name="Grigoriev I.V."/>
        </authorList>
    </citation>
    <scope>NUCLEOTIDE SEQUENCE</scope>
    <source>
        <strain evidence="2">AH 44721</strain>
    </source>
</reference>
<gene>
    <name evidence="2" type="ORF">CPB84DRAFT_1685980</name>
</gene>
<evidence type="ECO:0000313" key="3">
    <source>
        <dbReference type="Proteomes" id="UP000724874"/>
    </source>
</evidence>
<dbReference type="Proteomes" id="UP000724874">
    <property type="component" value="Unassembled WGS sequence"/>
</dbReference>
<dbReference type="InterPro" id="IPR024983">
    <property type="entry name" value="CHAT_dom"/>
</dbReference>
<evidence type="ECO:0000259" key="1">
    <source>
        <dbReference type="Pfam" id="PF12770"/>
    </source>
</evidence>
<name>A0A9P5TJM8_GYMJU</name>
<comment type="caution">
    <text evidence="2">The sequence shown here is derived from an EMBL/GenBank/DDBJ whole genome shotgun (WGS) entry which is preliminary data.</text>
</comment>
<dbReference type="EMBL" id="JADNYJ010000110">
    <property type="protein sequence ID" value="KAF8884226.1"/>
    <property type="molecule type" value="Genomic_DNA"/>
</dbReference>
<protein>
    <submittedName>
        <fullName evidence="2">CHAT domain-containing protein</fullName>
    </submittedName>
</protein>